<dbReference type="InterPro" id="IPR016167">
    <property type="entry name" value="FAD-bd_PCMH_sub1"/>
</dbReference>
<dbReference type="InterPro" id="IPR036683">
    <property type="entry name" value="CO_DH_flav_C_dom_sf"/>
</dbReference>
<keyword evidence="3" id="KW-0560">Oxidoreductase</keyword>
<dbReference type="SUPFAM" id="SSF55447">
    <property type="entry name" value="CO dehydrogenase flavoprotein C-terminal domain-like"/>
    <property type="match status" value="1"/>
</dbReference>
<evidence type="ECO:0000256" key="3">
    <source>
        <dbReference type="ARBA" id="ARBA00023002"/>
    </source>
</evidence>
<dbReference type="AlphaFoldDB" id="A0A1H3EXT0"/>
<proteinExistence type="predicted"/>
<gene>
    <name evidence="5" type="ORF">SAMN05660209_01388</name>
</gene>
<feature type="domain" description="FAD-binding PCMH-type" evidence="4">
    <location>
        <begin position="1"/>
        <end position="178"/>
    </location>
</feature>
<reference evidence="6" key="1">
    <citation type="submission" date="2016-10" db="EMBL/GenBank/DDBJ databases">
        <authorList>
            <person name="Varghese N."/>
            <person name="Submissions S."/>
        </authorList>
    </citation>
    <scope>NUCLEOTIDE SEQUENCE [LARGE SCALE GENOMIC DNA]</scope>
    <source>
        <strain evidence="6">DSM 45422</strain>
    </source>
</reference>
<dbReference type="OrthoDB" id="9793944at2"/>
<dbReference type="GO" id="GO:0016491">
    <property type="term" value="F:oxidoreductase activity"/>
    <property type="evidence" value="ECO:0007669"/>
    <property type="project" value="UniProtKB-KW"/>
</dbReference>
<keyword evidence="1" id="KW-0285">Flavoprotein</keyword>
<dbReference type="RefSeq" id="WP_091152834.1">
    <property type="nucleotide sequence ID" value="NZ_FNOT01000003.1"/>
</dbReference>
<dbReference type="EMBL" id="FNOT01000003">
    <property type="protein sequence ID" value="SDX82724.1"/>
    <property type="molecule type" value="Genomic_DNA"/>
</dbReference>
<dbReference type="SMART" id="SM01092">
    <property type="entry name" value="CO_deh_flav_C"/>
    <property type="match status" value="1"/>
</dbReference>
<dbReference type="InterPro" id="IPR005107">
    <property type="entry name" value="CO_DH_flav_C"/>
</dbReference>
<evidence type="ECO:0000313" key="6">
    <source>
        <dbReference type="Proteomes" id="UP000198921"/>
    </source>
</evidence>
<dbReference type="SUPFAM" id="SSF56176">
    <property type="entry name" value="FAD-binding/transporter-associated domain-like"/>
    <property type="match status" value="1"/>
</dbReference>
<evidence type="ECO:0000313" key="5">
    <source>
        <dbReference type="EMBL" id="SDX82724.1"/>
    </source>
</evidence>
<dbReference type="InterPro" id="IPR002346">
    <property type="entry name" value="Mopterin_DH_FAD-bd"/>
</dbReference>
<name>A0A1H3EXT0_9ACTN</name>
<dbReference type="Proteomes" id="UP000198921">
    <property type="component" value="Unassembled WGS sequence"/>
</dbReference>
<accession>A0A1H3EXT0</accession>
<dbReference type="PANTHER" id="PTHR42659">
    <property type="entry name" value="XANTHINE DEHYDROGENASE SUBUNIT C-RELATED"/>
    <property type="match status" value="1"/>
</dbReference>
<keyword evidence="2" id="KW-0274">FAD</keyword>
<dbReference type="Gene3D" id="3.30.43.10">
    <property type="entry name" value="Uridine Diphospho-n-acetylenolpyruvylglucosamine Reductase, domain 2"/>
    <property type="match status" value="1"/>
</dbReference>
<sequence length="289" mass="29926">MKPPPFTYSVPTTVADAVALLVEHAEEEPRVLAGGQSLVPLMNFRLAQPGHLVDLRRVTGLDTLRLDGDHLVVGAMVRQATAERSPEVALAAPLLAEALGHVAHPPVRHSGTVVGSIAHADPAAELPAVALALDAEMTVVGPQGERRIPAGEFFLGPFTTALAPEEILTEVRLPRFPGGHAFVEFARTHGNFAVVGVAALVAVEDGRVSRAAVAASGVAPTPVRLAAAEEALVGMTGDDTAVEAAVDAATAGLDPAGDVHASAATRTDIARVCLREGIGRALRRAEDRR</sequence>
<dbReference type="STRING" id="1137993.SAMN05660209_01388"/>
<dbReference type="Gene3D" id="3.30.465.10">
    <property type="match status" value="1"/>
</dbReference>
<keyword evidence="6" id="KW-1185">Reference proteome</keyword>
<dbReference type="Pfam" id="PF00941">
    <property type="entry name" value="FAD_binding_5"/>
    <property type="match status" value="1"/>
</dbReference>
<dbReference type="PANTHER" id="PTHR42659:SF2">
    <property type="entry name" value="XANTHINE DEHYDROGENASE SUBUNIT C-RELATED"/>
    <property type="match status" value="1"/>
</dbReference>
<protein>
    <submittedName>
        <fullName evidence="5">Carbon-monoxide dehydrogenase medium subunit</fullName>
    </submittedName>
</protein>
<evidence type="ECO:0000259" key="4">
    <source>
        <dbReference type="PROSITE" id="PS51387"/>
    </source>
</evidence>
<dbReference type="InterPro" id="IPR051312">
    <property type="entry name" value="Diverse_Substr_Oxidored"/>
</dbReference>
<dbReference type="Gene3D" id="3.30.390.50">
    <property type="entry name" value="CO dehydrogenase flavoprotein, C-terminal domain"/>
    <property type="match status" value="1"/>
</dbReference>
<dbReference type="InterPro" id="IPR016166">
    <property type="entry name" value="FAD-bd_PCMH"/>
</dbReference>
<organism evidence="5 6">
    <name type="scientific">Geodermatophilus africanus</name>
    <dbReference type="NCBI Taxonomy" id="1137993"/>
    <lineage>
        <taxon>Bacteria</taxon>
        <taxon>Bacillati</taxon>
        <taxon>Actinomycetota</taxon>
        <taxon>Actinomycetes</taxon>
        <taxon>Geodermatophilales</taxon>
        <taxon>Geodermatophilaceae</taxon>
        <taxon>Geodermatophilus</taxon>
    </lineage>
</organism>
<dbReference type="PROSITE" id="PS51387">
    <property type="entry name" value="FAD_PCMH"/>
    <property type="match status" value="1"/>
</dbReference>
<evidence type="ECO:0000256" key="2">
    <source>
        <dbReference type="ARBA" id="ARBA00022827"/>
    </source>
</evidence>
<dbReference type="GO" id="GO:0071949">
    <property type="term" value="F:FAD binding"/>
    <property type="evidence" value="ECO:0007669"/>
    <property type="project" value="InterPro"/>
</dbReference>
<dbReference type="InterPro" id="IPR016169">
    <property type="entry name" value="FAD-bd_PCMH_sub2"/>
</dbReference>
<evidence type="ECO:0000256" key="1">
    <source>
        <dbReference type="ARBA" id="ARBA00022630"/>
    </source>
</evidence>
<dbReference type="InterPro" id="IPR036318">
    <property type="entry name" value="FAD-bd_PCMH-like_sf"/>
</dbReference>
<dbReference type="Pfam" id="PF03450">
    <property type="entry name" value="CO_deh_flav_C"/>
    <property type="match status" value="1"/>
</dbReference>